<dbReference type="InterPro" id="IPR002397">
    <property type="entry name" value="Cyt_P450_B"/>
</dbReference>
<gene>
    <name evidence="9" type="ORF">Aru02nite_58930</name>
</gene>
<sequence length="371" mass="40451">MPVHHATTYAGDPAWRVTGYRTVRRLLADPRLGRTHTDPDHASRYSESMVFGRALPASPTEHDDHVQLRRLLTPAFSARRMARLRPRVQDLVDGLLDQLTAQDQPADFHQAVSFPLPVLVICELLGVPYHDRDDFRRWSDAAADMTDRQRSLDGLAALWAYMRDIVARKRREPGPDVLSELGAASDDGTGRFAPDRAAMIAAGLLFAGHETTVAAIDKGVVLLDRHPELAADPERIAGAVEEILRLPLPVPVADGPAPGLPRWANADIDVDGTTIPAGDLVVLDLQDANLDPDTFDRPAACDPGRTDGTHLTFGHGPHYCIGAPVARLELQTLFATLPRRLPGLRLAVPVDELPARTTHLTGGLAALPVRW</sequence>
<dbReference type="Pfam" id="PF00067">
    <property type="entry name" value="p450"/>
    <property type="match status" value="1"/>
</dbReference>
<evidence type="ECO:0000256" key="7">
    <source>
        <dbReference type="ARBA" id="ARBA00023033"/>
    </source>
</evidence>
<dbReference type="PRINTS" id="PR00385">
    <property type="entry name" value="P450"/>
</dbReference>
<protein>
    <submittedName>
        <fullName evidence="9">Cytochrome P450</fullName>
    </submittedName>
</protein>
<evidence type="ECO:0000256" key="5">
    <source>
        <dbReference type="ARBA" id="ARBA00023002"/>
    </source>
</evidence>
<evidence type="ECO:0000256" key="4">
    <source>
        <dbReference type="ARBA" id="ARBA00022723"/>
    </source>
</evidence>
<dbReference type="PROSITE" id="PS00086">
    <property type="entry name" value="CYTOCHROME_P450"/>
    <property type="match status" value="1"/>
</dbReference>
<dbReference type="GO" id="GO:0004497">
    <property type="term" value="F:monooxygenase activity"/>
    <property type="evidence" value="ECO:0007669"/>
    <property type="project" value="UniProtKB-KW"/>
</dbReference>
<evidence type="ECO:0000313" key="9">
    <source>
        <dbReference type="EMBL" id="GID15004.1"/>
    </source>
</evidence>
<dbReference type="PANTHER" id="PTHR46696:SF5">
    <property type="entry name" value="CYTOCHROME P450 BJ-1"/>
    <property type="match status" value="1"/>
</dbReference>
<evidence type="ECO:0000256" key="2">
    <source>
        <dbReference type="ARBA" id="ARBA00010617"/>
    </source>
</evidence>
<dbReference type="PRINTS" id="PR00359">
    <property type="entry name" value="BP450"/>
</dbReference>
<dbReference type="GO" id="GO:0005506">
    <property type="term" value="F:iron ion binding"/>
    <property type="evidence" value="ECO:0007669"/>
    <property type="project" value="InterPro"/>
</dbReference>
<keyword evidence="7 8" id="KW-0503">Monooxygenase</keyword>
<keyword evidence="5 8" id="KW-0560">Oxidoreductase</keyword>
<comment type="caution">
    <text evidence="9">The sequence shown here is derived from an EMBL/GenBank/DDBJ whole genome shotgun (WGS) entry which is preliminary data.</text>
</comment>
<dbReference type="EMBL" id="BOMB01000036">
    <property type="protein sequence ID" value="GID15004.1"/>
    <property type="molecule type" value="Genomic_DNA"/>
</dbReference>
<dbReference type="Gene3D" id="1.10.630.10">
    <property type="entry name" value="Cytochrome P450"/>
    <property type="match status" value="1"/>
</dbReference>
<dbReference type="CDD" id="cd11031">
    <property type="entry name" value="Cyp158A-like"/>
    <property type="match status" value="1"/>
</dbReference>
<evidence type="ECO:0000313" key="10">
    <source>
        <dbReference type="Proteomes" id="UP000612808"/>
    </source>
</evidence>
<keyword evidence="6 8" id="KW-0408">Iron</keyword>
<dbReference type="GO" id="GO:0017000">
    <property type="term" value="P:antibiotic biosynthetic process"/>
    <property type="evidence" value="ECO:0007669"/>
    <property type="project" value="UniProtKB-ARBA"/>
</dbReference>
<dbReference type="PANTHER" id="PTHR46696">
    <property type="entry name" value="P450, PUTATIVE (EUROFUNG)-RELATED"/>
    <property type="match status" value="1"/>
</dbReference>
<dbReference type="InterPro" id="IPR001128">
    <property type="entry name" value="Cyt_P450"/>
</dbReference>
<comment type="cofactor">
    <cofactor evidence="1">
        <name>heme</name>
        <dbReference type="ChEBI" id="CHEBI:30413"/>
    </cofactor>
</comment>
<dbReference type="InterPro" id="IPR017972">
    <property type="entry name" value="Cyt_P450_CS"/>
</dbReference>
<evidence type="ECO:0000256" key="1">
    <source>
        <dbReference type="ARBA" id="ARBA00001971"/>
    </source>
</evidence>
<dbReference type="RefSeq" id="WP_203663088.1">
    <property type="nucleotide sequence ID" value="NZ_BAAAZM010000012.1"/>
</dbReference>
<dbReference type="InterPro" id="IPR036396">
    <property type="entry name" value="Cyt_P450_sf"/>
</dbReference>
<keyword evidence="4 8" id="KW-0479">Metal-binding</keyword>
<dbReference type="GO" id="GO:0016705">
    <property type="term" value="F:oxidoreductase activity, acting on paired donors, with incorporation or reduction of molecular oxygen"/>
    <property type="evidence" value="ECO:0007669"/>
    <property type="project" value="InterPro"/>
</dbReference>
<proteinExistence type="inferred from homology"/>
<organism evidence="9 10">
    <name type="scientific">Actinocatenispora rupis</name>
    <dbReference type="NCBI Taxonomy" id="519421"/>
    <lineage>
        <taxon>Bacteria</taxon>
        <taxon>Bacillati</taxon>
        <taxon>Actinomycetota</taxon>
        <taxon>Actinomycetes</taxon>
        <taxon>Micromonosporales</taxon>
        <taxon>Micromonosporaceae</taxon>
        <taxon>Actinocatenispora</taxon>
    </lineage>
</organism>
<dbReference type="AlphaFoldDB" id="A0A8J3ND56"/>
<reference evidence="9" key="1">
    <citation type="submission" date="2021-01" db="EMBL/GenBank/DDBJ databases">
        <title>Whole genome shotgun sequence of Actinocatenispora rupis NBRC 107355.</title>
        <authorList>
            <person name="Komaki H."/>
            <person name="Tamura T."/>
        </authorList>
    </citation>
    <scope>NUCLEOTIDE SEQUENCE</scope>
    <source>
        <strain evidence="9">NBRC 107355</strain>
    </source>
</reference>
<dbReference type="Proteomes" id="UP000612808">
    <property type="component" value="Unassembled WGS sequence"/>
</dbReference>
<dbReference type="SUPFAM" id="SSF48264">
    <property type="entry name" value="Cytochrome P450"/>
    <property type="match status" value="1"/>
</dbReference>
<accession>A0A8J3ND56</accession>
<keyword evidence="10" id="KW-1185">Reference proteome</keyword>
<keyword evidence="3 8" id="KW-0349">Heme</keyword>
<comment type="similarity">
    <text evidence="2 8">Belongs to the cytochrome P450 family.</text>
</comment>
<evidence type="ECO:0000256" key="6">
    <source>
        <dbReference type="ARBA" id="ARBA00023004"/>
    </source>
</evidence>
<name>A0A8J3ND56_9ACTN</name>
<dbReference type="FunFam" id="1.10.630.10:FF:000018">
    <property type="entry name" value="Cytochrome P450 monooxygenase"/>
    <property type="match status" value="1"/>
</dbReference>
<evidence type="ECO:0000256" key="3">
    <source>
        <dbReference type="ARBA" id="ARBA00022617"/>
    </source>
</evidence>
<dbReference type="GO" id="GO:0020037">
    <property type="term" value="F:heme binding"/>
    <property type="evidence" value="ECO:0007669"/>
    <property type="project" value="InterPro"/>
</dbReference>
<evidence type="ECO:0000256" key="8">
    <source>
        <dbReference type="RuleBase" id="RU000461"/>
    </source>
</evidence>